<dbReference type="RefSeq" id="WP_345602024.1">
    <property type="nucleotide sequence ID" value="NZ_BAABLT010000055.1"/>
</dbReference>
<evidence type="ECO:0000313" key="2">
    <source>
        <dbReference type="EMBL" id="MFD0922883.1"/>
    </source>
</evidence>
<evidence type="ECO:0000259" key="1">
    <source>
        <dbReference type="SMART" id="SM00849"/>
    </source>
</evidence>
<dbReference type="Proteomes" id="UP001597018">
    <property type="component" value="Unassembled WGS sequence"/>
</dbReference>
<sequence>MTWSEIASGVFVRRHAELDLTVGLVLGAERALVVDTRGDHRQGRELATAVRRLTALPWQVVITHGHFDHCFGTSAFLPAPVWAHERCPEHLARTADRQRAAWVRHYRAEGDAETADALAASAPSAPDHLVRGTAAIDLGGRTVRLHHPGPGHTDHDLVAEVPDASVVFAGDLVEQGAPPDFEDAHPACWPSAVDGILALRPEVVVPGHGDPVDRDFVHRQRAELARLADVCRRHAEGSLGIEEAVRISPYPRETTSVALRRRWAERRSDR</sequence>
<feature type="domain" description="Metallo-beta-lactamase" evidence="1">
    <location>
        <begin position="19"/>
        <end position="208"/>
    </location>
</feature>
<dbReference type="CDD" id="cd16282">
    <property type="entry name" value="metallo-hydrolase-like_MBL-fold"/>
    <property type="match status" value="1"/>
</dbReference>
<proteinExistence type="predicted"/>
<protein>
    <submittedName>
        <fullName evidence="2">MBL fold metallo-hydrolase</fullName>
    </submittedName>
</protein>
<accession>A0ABW3FY38</accession>
<evidence type="ECO:0000313" key="3">
    <source>
        <dbReference type="Proteomes" id="UP001597018"/>
    </source>
</evidence>
<dbReference type="SUPFAM" id="SSF56281">
    <property type="entry name" value="Metallo-hydrolase/oxidoreductase"/>
    <property type="match status" value="1"/>
</dbReference>
<dbReference type="Gene3D" id="3.60.15.10">
    <property type="entry name" value="Ribonuclease Z/Hydroxyacylglutathione hydrolase-like"/>
    <property type="match status" value="1"/>
</dbReference>
<dbReference type="PANTHER" id="PTHR42951">
    <property type="entry name" value="METALLO-BETA-LACTAMASE DOMAIN-CONTAINING"/>
    <property type="match status" value="1"/>
</dbReference>
<comment type="caution">
    <text evidence="2">The sequence shown here is derived from an EMBL/GenBank/DDBJ whole genome shotgun (WGS) entry which is preliminary data.</text>
</comment>
<name>A0ABW3FY38_9PSEU</name>
<reference evidence="3" key="1">
    <citation type="journal article" date="2019" name="Int. J. Syst. Evol. Microbiol.">
        <title>The Global Catalogue of Microorganisms (GCM) 10K type strain sequencing project: providing services to taxonomists for standard genome sequencing and annotation.</title>
        <authorList>
            <consortium name="The Broad Institute Genomics Platform"/>
            <consortium name="The Broad Institute Genome Sequencing Center for Infectious Disease"/>
            <person name="Wu L."/>
            <person name="Ma J."/>
        </authorList>
    </citation>
    <scope>NUCLEOTIDE SEQUENCE [LARGE SCALE GENOMIC DNA]</scope>
    <source>
        <strain evidence="3">CCUG 56401</strain>
    </source>
</reference>
<organism evidence="2 3">
    <name type="scientific">Saccharopolyspora rosea</name>
    <dbReference type="NCBI Taxonomy" id="524884"/>
    <lineage>
        <taxon>Bacteria</taxon>
        <taxon>Bacillati</taxon>
        <taxon>Actinomycetota</taxon>
        <taxon>Actinomycetes</taxon>
        <taxon>Pseudonocardiales</taxon>
        <taxon>Pseudonocardiaceae</taxon>
        <taxon>Saccharopolyspora</taxon>
    </lineage>
</organism>
<dbReference type="InterPro" id="IPR001279">
    <property type="entry name" value="Metallo-B-lactamas"/>
</dbReference>
<dbReference type="Pfam" id="PF00753">
    <property type="entry name" value="Lactamase_B"/>
    <property type="match status" value="1"/>
</dbReference>
<keyword evidence="3" id="KW-1185">Reference proteome</keyword>
<dbReference type="EMBL" id="JBHTIW010000026">
    <property type="protein sequence ID" value="MFD0922883.1"/>
    <property type="molecule type" value="Genomic_DNA"/>
</dbReference>
<dbReference type="InterPro" id="IPR036866">
    <property type="entry name" value="RibonucZ/Hydroxyglut_hydro"/>
</dbReference>
<dbReference type="PANTHER" id="PTHR42951:SF4">
    <property type="entry name" value="ACYL-COENZYME A THIOESTERASE MBLAC2"/>
    <property type="match status" value="1"/>
</dbReference>
<dbReference type="SMART" id="SM00849">
    <property type="entry name" value="Lactamase_B"/>
    <property type="match status" value="1"/>
</dbReference>
<dbReference type="InterPro" id="IPR050855">
    <property type="entry name" value="NDM-1-like"/>
</dbReference>
<gene>
    <name evidence="2" type="ORF">ACFQ16_24320</name>
</gene>